<reference evidence="1" key="1">
    <citation type="journal article" date="2006" name="Nature">
        <title>Deciphering the evolution and metabolism of an anammox bacterium from a community genome.</title>
        <authorList>
            <person name="Strous M."/>
            <person name="Pelletier E."/>
            <person name="Mangenot S."/>
            <person name="Rattei T."/>
            <person name="Lehner A."/>
            <person name="Taylor M.W."/>
            <person name="Horn M."/>
            <person name="Daims H."/>
            <person name="Bartol-Mavel D."/>
            <person name="Wincker P."/>
            <person name="Barbe V."/>
            <person name="Fonknechten N."/>
            <person name="Vallenet D."/>
            <person name="Segurens B."/>
            <person name="Schenowitz-Truong C."/>
            <person name="Medigue C."/>
            <person name="Collingro A."/>
            <person name="Snel B."/>
            <person name="Dutilh B.E."/>
            <person name="OpDenCamp H.J.M."/>
            <person name="vanDerDrift C."/>
            <person name="Cirpus I."/>
            <person name="vanDePas-Schoonen K.T."/>
            <person name="Harhangi H.R."/>
            <person name="vanNiftrik L."/>
            <person name="Schmid M."/>
            <person name="Keltjens J."/>
            <person name="vanDeVossenberg J."/>
            <person name="Kartal B."/>
            <person name="Meier H."/>
            <person name="Frishman D."/>
            <person name="Huynen M.A."/>
            <person name="Mewes H."/>
            <person name="Weissenbach J."/>
            <person name="Jetten M.S.M."/>
            <person name="Wagner M."/>
            <person name="LePaslier D."/>
        </authorList>
    </citation>
    <scope>NUCLEOTIDE SEQUENCE</scope>
</reference>
<name>Q1PW45_KUEST</name>
<dbReference type="AlphaFoldDB" id="Q1PW45"/>
<gene>
    <name evidence="1" type="ORF">kustc0697</name>
</gene>
<evidence type="ECO:0000313" key="1">
    <source>
        <dbReference type="EMBL" id="CAJ71442.1"/>
    </source>
</evidence>
<reference evidence="1" key="2">
    <citation type="submission" date="2006-01" db="EMBL/GenBank/DDBJ databases">
        <authorList>
            <person name="Genoscope"/>
        </authorList>
    </citation>
    <scope>NUCLEOTIDE SEQUENCE</scope>
</reference>
<proteinExistence type="predicted"/>
<sequence>MFFPQYLVNKNVCLFRVLTEKGDALNADVIIARNSVLQDIDKNLLLFWCRV</sequence>
<dbReference type="EMBL" id="CT573073">
    <property type="protein sequence ID" value="CAJ71442.1"/>
    <property type="molecule type" value="Genomic_DNA"/>
</dbReference>
<organism evidence="1">
    <name type="scientific">Kuenenia stuttgartiensis</name>
    <dbReference type="NCBI Taxonomy" id="174633"/>
    <lineage>
        <taxon>Bacteria</taxon>
        <taxon>Pseudomonadati</taxon>
        <taxon>Planctomycetota</taxon>
        <taxon>Candidatus Brocadiia</taxon>
        <taxon>Candidatus Brocadiales</taxon>
        <taxon>Candidatus Brocadiaceae</taxon>
        <taxon>Candidatus Kuenenia</taxon>
    </lineage>
</organism>
<accession>Q1PW45</accession>
<protein>
    <submittedName>
        <fullName evidence="1">Uncharacterized protein</fullName>
    </submittedName>
</protein>